<dbReference type="Proteomes" id="UP000001514">
    <property type="component" value="Unassembled WGS sequence"/>
</dbReference>
<accession>D8R9Y1</accession>
<dbReference type="PROSITE" id="PS50102">
    <property type="entry name" value="RRM"/>
    <property type="match status" value="1"/>
</dbReference>
<dbReference type="Pfam" id="PF00076">
    <property type="entry name" value="RRM_1"/>
    <property type="match status" value="1"/>
</dbReference>
<feature type="non-terminal residue" evidence="6">
    <location>
        <position position="1"/>
    </location>
</feature>
<reference evidence="6 7" key="1">
    <citation type="journal article" date="2011" name="Science">
        <title>The Selaginella genome identifies genetic changes associated with the evolution of vascular plants.</title>
        <authorList>
            <person name="Banks J.A."/>
            <person name="Nishiyama T."/>
            <person name="Hasebe M."/>
            <person name="Bowman J.L."/>
            <person name="Gribskov M."/>
            <person name="dePamphilis C."/>
            <person name="Albert V.A."/>
            <person name="Aono N."/>
            <person name="Aoyama T."/>
            <person name="Ambrose B.A."/>
            <person name="Ashton N.W."/>
            <person name="Axtell M.J."/>
            <person name="Barker E."/>
            <person name="Barker M.S."/>
            <person name="Bennetzen J.L."/>
            <person name="Bonawitz N.D."/>
            <person name="Chapple C."/>
            <person name="Cheng C."/>
            <person name="Correa L.G."/>
            <person name="Dacre M."/>
            <person name="DeBarry J."/>
            <person name="Dreyer I."/>
            <person name="Elias M."/>
            <person name="Engstrom E.M."/>
            <person name="Estelle M."/>
            <person name="Feng L."/>
            <person name="Finet C."/>
            <person name="Floyd S.K."/>
            <person name="Frommer W.B."/>
            <person name="Fujita T."/>
            <person name="Gramzow L."/>
            <person name="Gutensohn M."/>
            <person name="Harholt J."/>
            <person name="Hattori M."/>
            <person name="Heyl A."/>
            <person name="Hirai T."/>
            <person name="Hiwatashi Y."/>
            <person name="Ishikawa M."/>
            <person name="Iwata M."/>
            <person name="Karol K.G."/>
            <person name="Koehler B."/>
            <person name="Kolukisaoglu U."/>
            <person name="Kubo M."/>
            <person name="Kurata T."/>
            <person name="Lalonde S."/>
            <person name="Li K."/>
            <person name="Li Y."/>
            <person name="Litt A."/>
            <person name="Lyons E."/>
            <person name="Manning G."/>
            <person name="Maruyama T."/>
            <person name="Michael T.P."/>
            <person name="Mikami K."/>
            <person name="Miyazaki S."/>
            <person name="Morinaga S."/>
            <person name="Murata T."/>
            <person name="Mueller-Roeber B."/>
            <person name="Nelson D.R."/>
            <person name="Obara M."/>
            <person name="Oguri Y."/>
            <person name="Olmstead R.G."/>
            <person name="Onodera N."/>
            <person name="Petersen B.L."/>
            <person name="Pils B."/>
            <person name="Prigge M."/>
            <person name="Rensing S.A."/>
            <person name="Riano-Pachon D.M."/>
            <person name="Roberts A.W."/>
            <person name="Sato Y."/>
            <person name="Scheller H.V."/>
            <person name="Schulz B."/>
            <person name="Schulz C."/>
            <person name="Shakirov E.V."/>
            <person name="Shibagaki N."/>
            <person name="Shinohara N."/>
            <person name="Shippen D.E."/>
            <person name="Soerensen I."/>
            <person name="Sotooka R."/>
            <person name="Sugimoto N."/>
            <person name="Sugita M."/>
            <person name="Sumikawa N."/>
            <person name="Tanurdzic M."/>
            <person name="Theissen G."/>
            <person name="Ulvskov P."/>
            <person name="Wakazuki S."/>
            <person name="Weng J.K."/>
            <person name="Willats W.W."/>
            <person name="Wipf D."/>
            <person name="Wolf P.G."/>
            <person name="Yang L."/>
            <person name="Zimmer A.D."/>
            <person name="Zhu Q."/>
            <person name="Mitros T."/>
            <person name="Hellsten U."/>
            <person name="Loque D."/>
            <person name="Otillar R."/>
            <person name="Salamov A."/>
            <person name="Schmutz J."/>
            <person name="Shapiro H."/>
            <person name="Lindquist E."/>
            <person name="Lucas S."/>
            <person name="Rokhsar D."/>
            <person name="Grigoriev I.V."/>
        </authorList>
    </citation>
    <scope>NUCLEOTIDE SEQUENCE [LARGE SCALE GENOMIC DNA]</scope>
</reference>
<dbReference type="PANTHER" id="PTHR13798:SF11">
    <property type="entry name" value="RNA-BINDING PROTEIN 7-RELATED"/>
    <property type="match status" value="1"/>
</dbReference>
<dbReference type="InterPro" id="IPR000504">
    <property type="entry name" value="RRM_dom"/>
</dbReference>
<evidence type="ECO:0000256" key="2">
    <source>
        <dbReference type="ARBA" id="ARBA00022884"/>
    </source>
</evidence>
<dbReference type="HOGENOM" id="CLU_2874598_0_0_1"/>
<dbReference type="PANTHER" id="PTHR13798">
    <property type="entry name" value="RNA BINDING MOTIF RBM PROTEIN -RELATED"/>
    <property type="match status" value="1"/>
</dbReference>
<comment type="subcellular location">
    <subcellularLocation>
        <location evidence="1">Nucleus</location>
        <location evidence="1">Nucleoplasm</location>
    </subcellularLocation>
</comment>
<organism evidence="7">
    <name type="scientific">Selaginella moellendorffii</name>
    <name type="common">Spikemoss</name>
    <dbReference type="NCBI Taxonomy" id="88036"/>
    <lineage>
        <taxon>Eukaryota</taxon>
        <taxon>Viridiplantae</taxon>
        <taxon>Streptophyta</taxon>
        <taxon>Embryophyta</taxon>
        <taxon>Tracheophyta</taxon>
        <taxon>Lycopodiopsida</taxon>
        <taxon>Selaginellales</taxon>
        <taxon>Selaginellaceae</taxon>
        <taxon>Selaginella</taxon>
    </lineage>
</organism>
<dbReference type="InterPro" id="IPR035979">
    <property type="entry name" value="RBD_domain_sf"/>
</dbReference>
<dbReference type="eggNOG" id="KOG0131">
    <property type="taxonomic scope" value="Eukaryota"/>
</dbReference>
<sequence length="64" mass="6915">HVGNLDPQVTEDILWELFTQVAHVQSVYIPRDKITTAHSGYGFVELANETTPSRSSTTAASVAG</sequence>
<protein>
    <recommendedName>
        <fullName evidence="5">RRM domain-containing protein</fullName>
    </recommendedName>
</protein>
<dbReference type="GO" id="GO:0003723">
    <property type="term" value="F:RNA binding"/>
    <property type="evidence" value="ECO:0007669"/>
    <property type="project" value="UniProtKB-UniRule"/>
</dbReference>
<dbReference type="SUPFAM" id="SSF54928">
    <property type="entry name" value="RNA-binding domain, RBD"/>
    <property type="match status" value="1"/>
</dbReference>
<dbReference type="InterPro" id="IPR012677">
    <property type="entry name" value="Nucleotide-bd_a/b_plait_sf"/>
</dbReference>
<dbReference type="Gramene" id="EFJ30968">
    <property type="protein sequence ID" value="EFJ30968"/>
    <property type="gene ID" value="SELMODRAFT_88913"/>
</dbReference>
<dbReference type="KEGG" id="smo:SELMODRAFT_88913"/>
<evidence type="ECO:0000256" key="1">
    <source>
        <dbReference type="ARBA" id="ARBA00004642"/>
    </source>
</evidence>
<evidence type="ECO:0000313" key="6">
    <source>
        <dbReference type="EMBL" id="EFJ30968.1"/>
    </source>
</evidence>
<feature type="domain" description="RRM" evidence="5">
    <location>
        <begin position="1"/>
        <end position="64"/>
    </location>
</feature>
<keyword evidence="2 4" id="KW-0694">RNA-binding</keyword>
<evidence type="ECO:0000259" key="5">
    <source>
        <dbReference type="PROSITE" id="PS50102"/>
    </source>
</evidence>
<dbReference type="GO" id="GO:0005654">
    <property type="term" value="C:nucleoplasm"/>
    <property type="evidence" value="ECO:0007669"/>
    <property type="project" value="UniProtKB-SubCell"/>
</dbReference>
<dbReference type="EMBL" id="GL377574">
    <property type="protein sequence ID" value="EFJ30968.1"/>
    <property type="molecule type" value="Genomic_DNA"/>
</dbReference>
<name>D8R9Y1_SELML</name>
<dbReference type="InParanoid" id="D8R9Y1"/>
<evidence type="ECO:0000313" key="7">
    <source>
        <dbReference type="Proteomes" id="UP000001514"/>
    </source>
</evidence>
<gene>
    <name evidence="6" type="ORF">SELMODRAFT_88913</name>
</gene>
<proteinExistence type="predicted"/>
<evidence type="ECO:0000256" key="4">
    <source>
        <dbReference type="PROSITE-ProRule" id="PRU00176"/>
    </source>
</evidence>
<dbReference type="AlphaFoldDB" id="D8R9Y1"/>
<keyword evidence="7" id="KW-1185">Reference proteome</keyword>
<dbReference type="InterPro" id="IPR052285">
    <property type="entry name" value="NEXT_complex_subunit"/>
</dbReference>
<dbReference type="Gene3D" id="3.30.70.330">
    <property type="match status" value="1"/>
</dbReference>
<keyword evidence="3" id="KW-0539">Nucleus</keyword>
<evidence type="ECO:0000256" key="3">
    <source>
        <dbReference type="ARBA" id="ARBA00023242"/>
    </source>
</evidence>
<dbReference type="STRING" id="88036.D8R9Y1"/>